<dbReference type="InterPro" id="IPR011009">
    <property type="entry name" value="Kinase-like_dom_sf"/>
</dbReference>
<dbReference type="InterPro" id="IPR000719">
    <property type="entry name" value="Prot_kinase_dom"/>
</dbReference>
<reference evidence="2 3" key="1">
    <citation type="journal article" date="2012" name="Nature">
        <title>Repeated polyploidization of Gossypium genomes and the evolution of spinnable cotton fibres.</title>
        <authorList>
            <person name="Paterson A.H."/>
            <person name="Wendel J.F."/>
            <person name="Gundlach H."/>
            <person name="Guo H."/>
            <person name="Jenkins J."/>
            <person name="Jin D."/>
            <person name="Llewellyn D."/>
            <person name="Showmaker K.C."/>
            <person name="Shu S."/>
            <person name="Udall J."/>
            <person name="Yoo M.J."/>
            <person name="Byers R."/>
            <person name="Chen W."/>
            <person name="Doron-Faigenboim A."/>
            <person name="Duke M.V."/>
            <person name="Gong L."/>
            <person name="Grimwood J."/>
            <person name="Grover C."/>
            <person name="Grupp K."/>
            <person name="Hu G."/>
            <person name="Lee T.H."/>
            <person name="Li J."/>
            <person name="Lin L."/>
            <person name="Liu T."/>
            <person name="Marler B.S."/>
            <person name="Page J.T."/>
            <person name="Roberts A.W."/>
            <person name="Romanel E."/>
            <person name="Sanders W.S."/>
            <person name="Szadkowski E."/>
            <person name="Tan X."/>
            <person name="Tang H."/>
            <person name="Xu C."/>
            <person name="Wang J."/>
            <person name="Wang Z."/>
            <person name="Zhang D."/>
            <person name="Zhang L."/>
            <person name="Ashrafi H."/>
            <person name="Bedon F."/>
            <person name="Bowers J.E."/>
            <person name="Brubaker C.L."/>
            <person name="Chee P.W."/>
            <person name="Das S."/>
            <person name="Gingle A.R."/>
            <person name="Haigler C.H."/>
            <person name="Harker D."/>
            <person name="Hoffmann L.V."/>
            <person name="Hovav R."/>
            <person name="Jones D.C."/>
            <person name="Lemke C."/>
            <person name="Mansoor S."/>
            <person name="ur Rahman M."/>
            <person name="Rainville L.N."/>
            <person name="Rambani A."/>
            <person name="Reddy U.K."/>
            <person name="Rong J.K."/>
            <person name="Saranga Y."/>
            <person name="Scheffler B.E."/>
            <person name="Scheffler J.A."/>
            <person name="Stelly D.M."/>
            <person name="Triplett B.A."/>
            <person name="Van Deynze A."/>
            <person name="Vaslin M.F."/>
            <person name="Waghmare V.N."/>
            <person name="Walford S.A."/>
            <person name="Wright R.J."/>
            <person name="Zaki E.A."/>
            <person name="Zhang T."/>
            <person name="Dennis E.S."/>
            <person name="Mayer K.F."/>
            <person name="Peterson D.G."/>
            <person name="Rokhsar D.S."/>
            <person name="Wang X."/>
            <person name="Schmutz J."/>
        </authorList>
    </citation>
    <scope>NUCLEOTIDE SEQUENCE [LARGE SCALE GENOMIC DNA]</scope>
</reference>
<feature type="domain" description="Protein kinase" evidence="1">
    <location>
        <begin position="1"/>
        <end position="114"/>
    </location>
</feature>
<accession>A0A0D2QTN2</accession>
<gene>
    <name evidence="2" type="ORF">B456_001G206800</name>
</gene>
<dbReference type="GO" id="GO:0005524">
    <property type="term" value="F:ATP binding"/>
    <property type="evidence" value="ECO:0007669"/>
    <property type="project" value="InterPro"/>
</dbReference>
<evidence type="ECO:0000313" key="2">
    <source>
        <dbReference type="EMBL" id="KJB10545.1"/>
    </source>
</evidence>
<dbReference type="InterPro" id="IPR052751">
    <property type="entry name" value="Plant_MAPKKK"/>
</dbReference>
<dbReference type="eggNOG" id="KOG0198">
    <property type="taxonomic scope" value="Eukaryota"/>
</dbReference>
<proteinExistence type="predicted"/>
<dbReference type="GO" id="GO:0007165">
    <property type="term" value="P:signal transduction"/>
    <property type="evidence" value="ECO:0007669"/>
    <property type="project" value="TreeGrafter"/>
</dbReference>
<evidence type="ECO:0000259" key="1">
    <source>
        <dbReference type="PROSITE" id="PS50011"/>
    </source>
</evidence>
<protein>
    <recommendedName>
        <fullName evidence="1">Protein kinase domain-containing protein</fullName>
    </recommendedName>
</protein>
<sequence>MLLEGIHHIHAKKYVHCNLKPDNNYESEIEPLILNFPGTPFYMPPKCGTTNKISVALDIWSLGCVVLQMVTVKPLEELPIKMGICEGKYFLMTFFARKASERWSVEMLLSHPFLMCEQRGNQPSIYTSNKRAKR</sequence>
<keyword evidence="3" id="KW-1185">Reference proteome</keyword>
<dbReference type="Gene3D" id="1.10.510.10">
    <property type="entry name" value="Transferase(Phosphotransferase) domain 1"/>
    <property type="match status" value="1"/>
</dbReference>
<dbReference type="EMBL" id="CM001740">
    <property type="protein sequence ID" value="KJB10545.1"/>
    <property type="molecule type" value="Genomic_DNA"/>
</dbReference>
<dbReference type="PANTHER" id="PTHR48011">
    <property type="entry name" value="CCR4-NOT TRANSCRIPTIONAL COMPLEX SUBUNIT CAF120-RELATED"/>
    <property type="match status" value="1"/>
</dbReference>
<dbReference type="AlphaFoldDB" id="A0A0D2QTN2"/>
<evidence type="ECO:0000313" key="3">
    <source>
        <dbReference type="Proteomes" id="UP000032304"/>
    </source>
</evidence>
<name>A0A0D2QTN2_GOSRA</name>
<dbReference type="PROSITE" id="PS50011">
    <property type="entry name" value="PROTEIN_KINASE_DOM"/>
    <property type="match status" value="1"/>
</dbReference>
<dbReference type="Gramene" id="KJB10545">
    <property type="protein sequence ID" value="KJB10545"/>
    <property type="gene ID" value="B456_001G206800"/>
</dbReference>
<dbReference type="PANTHER" id="PTHR48011:SF51">
    <property type="entry name" value="PROTEIN KINASE SUPERFAMILY PROTEIN"/>
    <property type="match status" value="1"/>
</dbReference>
<dbReference type="Proteomes" id="UP000032304">
    <property type="component" value="Chromosome 1"/>
</dbReference>
<dbReference type="SUPFAM" id="SSF56112">
    <property type="entry name" value="Protein kinase-like (PK-like)"/>
    <property type="match status" value="1"/>
</dbReference>
<organism evidence="2 3">
    <name type="scientific">Gossypium raimondii</name>
    <name type="common">Peruvian cotton</name>
    <name type="synonym">Gossypium klotzschianum subsp. raimondii</name>
    <dbReference type="NCBI Taxonomy" id="29730"/>
    <lineage>
        <taxon>Eukaryota</taxon>
        <taxon>Viridiplantae</taxon>
        <taxon>Streptophyta</taxon>
        <taxon>Embryophyta</taxon>
        <taxon>Tracheophyta</taxon>
        <taxon>Spermatophyta</taxon>
        <taxon>Magnoliopsida</taxon>
        <taxon>eudicotyledons</taxon>
        <taxon>Gunneridae</taxon>
        <taxon>Pentapetalae</taxon>
        <taxon>rosids</taxon>
        <taxon>malvids</taxon>
        <taxon>Malvales</taxon>
        <taxon>Malvaceae</taxon>
        <taxon>Malvoideae</taxon>
        <taxon>Gossypium</taxon>
    </lineage>
</organism>
<dbReference type="STRING" id="29730.A0A0D2QTN2"/>
<dbReference type="GO" id="GO:0004672">
    <property type="term" value="F:protein kinase activity"/>
    <property type="evidence" value="ECO:0007669"/>
    <property type="project" value="InterPro"/>
</dbReference>